<dbReference type="SUPFAM" id="SSF69318">
    <property type="entry name" value="Integrin alpha N-terminal domain"/>
    <property type="match status" value="1"/>
</dbReference>
<dbReference type="EMBL" id="UINC01221226">
    <property type="protein sequence ID" value="SVE49476.1"/>
    <property type="molecule type" value="Genomic_DNA"/>
</dbReference>
<dbReference type="InterPro" id="IPR013517">
    <property type="entry name" value="FG-GAP"/>
</dbReference>
<evidence type="ECO:0000313" key="2">
    <source>
        <dbReference type="EMBL" id="SVE49476.1"/>
    </source>
</evidence>
<reference evidence="2" key="1">
    <citation type="submission" date="2018-05" db="EMBL/GenBank/DDBJ databases">
        <authorList>
            <person name="Lanie J.A."/>
            <person name="Ng W.-L."/>
            <person name="Kazmierczak K.M."/>
            <person name="Andrzejewski T.M."/>
            <person name="Davidsen T.M."/>
            <person name="Wayne K.J."/>
            <person name="Tettelin H."/>
            <person name="Glass J.I."/>
            <person name="Rusch D."/>
            <person name="Podicherti R."/>
            <person name="Tsui H.-C.T."/>
            <person name="Winkler M.E."/>
        </authorList>
    </citation>
    <scope>NUCLEOTIDE SEQUENCE</scope>
</reference>
<dbReference type="InterPro" id="IPR028994">
    <property type="entry name" value="Integrin_alpha_N"/>
</dbReference>
<organism evidence="2">
    <name type="scientific">marine metagenome</name>
    <dbReference type="NCBI Taxonomy" id="408172"/>
    <lineage>
        <taxon>unclassified sequences</taxon>
        <taxon>metagenomes</taxon>
        <taxon>ecological metagenomes</taxon>
    </lineage>
</organism>
<gene>
    <name evidence="2" type="ORF">METZ01_LOCUS502330</name>
</gene>
<sequence>MGRHALALIVGSVLTAPATWAQLSDVSSASGADNAGLYSPGFAWGDYDADGDLDLYVTNWATAVSVPSNKLLNNGGDSTFSDVAPALDVDNDQNSIGATWADYDNDGDLDLYVVDFFDQDYLYQSQSNGTSFSEVGRRQKLVDLTKAGSSTSAAFGDVDNDGWLDLFVGNRA</sequence>
<protein>
    <recommendedName>
        <fullName evidence="3">VCBS repeat-containing protein</fullName>
    </recommendedName>
</protein>
<dbReference type="AlphaFoldDB" id="A0A383DY67"/>
<dbReference type="Pfam" id="PF13517">
    <property type="entry name" value="FG-GAP_3"/>
    <property type="match status" value="1"/>
</dbReference>
<dbReference type="PANTHER" id="PTHR16026:SF0">
    <property type="entry name" value="CARTILAGE ACIDIC PROTEIN 1"/>
    <property type="match status" value="1"/>
</dbReference>
<dbReference type="PANTHER" id="PTHR16026">
    <property type="entry name" value="CARTILAGE ACIDIC PROTEIN 1"/>
    <property type="match status" value="1"/>
</dbReference>
<dbReference type="InterPro" id="IPR027039">
    <property type="entry name" value="Crtac1"/>
</dbReference>
<name>A0A383DY67_9ZZZZ</name>
<keyword evidence="1" id="KW-0732">Signal</keyword>
<accession>A0A383DY67</accession>
<evidence type="ECO:0000256" key="1">
    <source>
        <dbReference type="ARBA" id="ARBA00022729"/>
    </source>
</evidence>
<dbReference type="Gene3D" id="2.130.10.130">
    <property type="entry name" value="Integrin alpha, N-terminal"/>
    <property type="match status" value="1"/>
</dbReference>
<evidence type="ECO:0008006" key="3">
    <source>
        <dbReference type="Google" id="ProtNLM"/>
    </source>
</evidence>
<proteinExistence type="predicted"/>
<feature type="non-terminal residue" evidence="2">
    <location>
        <position position="172"/>
    </location>
</feature>